<evidence type="ECO:0000259" key="5">
    <source>
        <dbReference type="Pfam" id="PF21365"/>
    </source>
</evidence>
<dbReference type="InterPro" id="IPR017853">
    <property type="entry name" value="GH"/>
</dbReference>
<dbReference type="InterPro" id="IPR033403">
    <property type="entry name" value="DUF5110"/>
</dbReference>
<dbReference type="InterPro" id="IPR013780">
    <property type="entry name" value="Glyco_hydro_b"/>
</dbReference>
<feature type="domain" description="Glycoside hydrolase family 31 TIM barrel" evidence="3">
    <location>
        <begin position="256"/>
        <end position="594"/>
    </location>
</feature>
<reference evidence="6" key="2">
    <citation type="submission" date="2021-04" db="EMBL/GenBank/DDBJ databases">
        <authorList>
            <person name="Gilroy R."/>
        </authorList>
    </citation>
    <scope>NUCLEOTIDE SEQUENCE</scope>
    <source>
        <strain evidence="6">ChiBcolR8-3208</strain>
    </source>
</reference>
<dbReference type="Pfam" id="PF21365">
    <property type="entry name" value="Glyco_hydro_31_3rd"/>
    <property type="match status" value="1"/>
</dbReference>
<evidence type="ECO:0000256" key="2">
    <source>
        <dbReference type="RuleBase" id="RU361185"/>
    </source>
</evidence>
<evidence type="ECO:0000256" key="1">
    <source>
        <dbReference type="ARBA" id="ARBA00007806"/>
    </source>
</evidence>
<comment type="similarity">
    <text evidence="1 2">Belongs to the glycosyl hydrolase 31 family.</text>
</comment>
<dbReference type="InterPro" id="IPR051816">
    <property type="entry name" value="Glycosyl_Hydrolase_31"/>
</dbReference>
<dbReference type="CDD" id="cd06591">
    <property type="entry name" value="GH31_xylosidase_XylS"/>
    <property type="match status" value="1"/>
</dbReference>
<name>A0A9D2LW22_9FIRM</name>
<evidence type="ECO:0000259" key="4">
    <source>
        <dbReference type="Pfam" id="PF17137"/>
    </source>
</evidence>
<evidence type="ECO:0000259" key="3">
    <source>
        <dbReference type="Pfam" id="PF01055"/>
    </source>
</evidence>
<evidence type="ECO:0000313" key="6">
    <source>
        <dbReference type="EMBL" id="HJB36780.1"/>
    </source>
</evidence>
<dbReference type="InterPro" id="IPR000322">
    <property type="entry name" value="Glyco_hydro_31_TIM"/>
</dbReference>
<dbReference type="InterPro" id="IPR048395">
    <property type="entry name" value="Glyco_hydro_31_C"/>
</dbReference>
<dbReference type="GO" id="GO:0004553">
    <property type="term" value="F:hydrolase activity, hydrolyzing O-glycosyl compounds"/>
    <property type="evidence" value="ECO:0007669"/>
    <property type="project" value="InterPro"/>
</dbReference>
<dbReference type="Pfam" id="PF01055">
    <property type="entry name" value="Glyco_hydro_31_2nd"/>
    <property type="match status" value="1"/>
</dbReference>
<comment type="caution">
    <text evidence="6">The sequence shown here is derived from an EMBL/GenBank/DDBJ whole genome shotgun (WGS) entry which is preliminary data.</text>
</comment>
<dbReference type="Gene3D" id="2.60.40.1180">
    <property type="entry name" value="Golgi alpha-mannosidase II"/>
    <property type="match status" value="2"/>
</dbReference>
<gene>
    <name evidence="6" type="ORF">H9942_01770</name>
</gene>
<dbReference type="SUPFAM" id="SSF74650">
    <property type="entry name" value="Galactose mutarotase-like"/>
    <property type="match status" value="1"/>
</dbReference>
<feature type="domain" description="DUF5110" evidence="4">
    <location>
        <begin position="718"/>
        <end position="783"/>
    </location>
</feature>
<dbReference type="SUPFAM" id="SSF51011">
    <property type="entry name" value="Glycosyl hydrolase domain"/>
    <property type="match status" value="1"/>
</dbReference>
<dbReference type="EMBL" id="DWXZ01000028">
    <property type="protein sequence ID" value="HJB36780.1"/>
    <property type="molecule type" value="Genomic_DNA"/>
</dbReference>
<dbReference type="InterPro" id="IPR011013">
    <property type="entry name" value="Gal_mutarotase_sf_dom"/>
</dbReference>
<dbReference type="PANTHER" id="PTHR43863">
    <property type="entry name" value="HYDROLASE, PUTATIVE (AFU_ORTHOLOGUE AFUA_1G03140)-RELATED"/>
    <property type="match status" value="1"/>
</dbReference>
<accession>A0A9D2LW22</accession>
<dbReference type="CDD" id="cd14752">
    <property type="entry name" value="GH31_N"/>
    <property type="match status" value="1"/>
</dbReference>
<dbReference type="Pfam" id="PF17137">
    <property type="entry name" value="DUF5110"/>
    <property type="match status" value="1"/>
</dbReference>
<dbReference type="AlphaFoldDB" id="A0A9D2LW22"/>
<dbReference type="PANTHER" id="PTHR43863:SF2">
    <property type="entry name" value="MALTASE-GLUCOAMYLASE"/>
    <property type="match status" value="1"/>
</dbReference>
<sequence length="802" mass="90362">MYQVIQKDPALVLQGPQGLLRLYPVNENAVRVTQTGRDHFLPQPETENHTPVVLDKSPCPCYQVVEEAGAVTLKLKACSIRVDLATGALTYLAPTGEVLVREPRTGGRHLVETQVTRNIFSQDGELVERHTADGVKITGGDYETVEDRMAYHAKVEFVFGDEGLYGFGSHEEGYGNLRGKSRQLYQQNMKACVPSFVSTKGYGFLFDCRSLMTFQDDGYGSYVWMDIVDELDYYFLAAPEYAGVLAAYRKLTGTAPLLPKWAYGYGQSKEYYKSAQELIDTVEEYRRRDIPLSFIIQDWQSWEPGKWGQKSFDAARYPDPDAMMERLHQLGAPLMVSIWPNMNGMGDNQREMLEEGHMLGNRSTYNAFSKKARDLYWKQAKEGIFQHGVDAWWCDCTEPFEADWGGFALRPEPHERAMINTQAAKKYLDGGEWTAYSFHHSRGIYEGQRATTGEKRVVNLTRSSFAGQHRYATVTWSGDIGSSWETLRRQVPEGLNFSASGEPYWTFDIGGFFVAPGQDWFRCGDYPQRGEDLGYRELYTRWLELGTFMPMMRSHGTDTPREIWRFGEEGTPFYDAIAKFIRLRASLVPYIYSLAGNVTLHSGTFLTPLGLAFPNDPACLQEDGQFLFGPGLLVCPVTQPMYYDVDSQPLEGVAKTRTVYLPAGCGWYDFWTGAFYQGGRTVEADAPLDKLPLFVKAGTILPLGPASQYPGAEPHPALTLRVYPGQDGSFTLYDDEGDSYRYEQGAYTETPLTWDDSARVLTIGARQGSYPGMPQSQTYRVVLGDQEQVVTVENGQELQVSF</sequence>
<feature type="domain" description="Glycosyl hydrolase family 31 C-terminal" evidence="5">
    <location>
        <begin position="604"/>
        <end position="701"/>
    </location>
</feature>
<dbReference type="SUPFAM" id="SSF51445">
    <property type="entry name" value="(Trans)glycosidases"/>
    <property type="match status" value="1"/>
</dbReference>
<dbReference type="Gene3D" id="2.60.40.1760">
    <property type="entry name" value="glycosyl hydrolase (family 31)"/>
    <property type="match status" value="1"/>
</dbReference>
<organism evidence="6 7">
    <name type="scientific">Candidatus Acutalibacter ornithocaccae</name>
    <dbReference type="NCBI Taxonomy" id="2838416"/>
    <lineage>
        <taxon>Bacteria</taxon>
        <taxon>Bacillati</taxon>
        <taxon>Bacillota</taxon>
        <taxon>Clostridia</taxon>
        <taxon>Eubacteriales</taxon>
        <taxon>Acutalibacteraceae</taxon>
        <taxon>Acutalibacter</taxon>
    </lineage>
</organism>
<dbReference type="GO" id="GO:0005975">
    <property type="term" value="P:carbohydrate metabolic process"/>
    <property type="evidence" value="ECO:0007669"/>
    <property type="project" value="InterPro"/>
</dbReference>
<proteinExistence type="inferred from homology"/>
<dbReference type="GO" id="GO:0030246">
    <property type="term" value="F:carbohydrate binding"/>
    <property type="evidence" value="ECO:0007669"/>
    <property type="project" value="InterPro"/>
</dbReference>
<dbReference type="Proteomes" id="UP000824214">
    <property type="component" value="Unassembled WGS sequence"/>
</dbReference>
<reference evidence="6" key="1">
    <citation type="journal article" date="2021" name="PeerJ">
        <title>Extensive microbial diversity within the chicken gut microbiome revealed by metagenomics and culture.</title>
        <authorList>
            <person name="Gilroy R."/>
            <person name="Ravi A."/>
            <person name="Getino M."/>
            <person name="Pursley I."/>
            <person name="Horton D.L."/>
            <person name="Alikhan N.F."/>
            <person name="Baker D."/>
            <person name="Gharbi K."/>
            <person name="Hall N."/>
            <person name="Watson M."/>
            <person name="Adriaenssens E.M."/>
            <person name="Foster-Nyarko E."/>
            <person name="Jarju S."/>
            <person name="Secka A."/>
            <person name="Antonio M."/>
            <person name="Oren A."/>
            <person name="Chaudhuri R.R."/>
            <person name="La Ragione R."/>
            <person name="Hildebrand F."/>
            <person name="Pallen M.J."/>
        </authorList>
    </citation>
    <scope>NUCLEOTIDE SEQUENCE</scope>
    <source>
        <strain evidence="6">ChiBcolR8-3208</strain>
    </source>
</reference>
<keyword evidence="2 6" id="KW-0378">Hydrolase</keyword>
<evidence type="ECO:0000313" key="7">
    <source>
        <dbReference type="Proteomes" id="UP000824214"/>
    </source>
</evidence>
<dbReference type="Gene3D" id="3.20.20.80">
    <property type="entry name" value="Glycosidases"/>
    <property type="match status" value="1"/>
</dbReference>
<keyword evidence="2" id="KW-0326">Glycosidase</keyword>
<protein>
    <submittedName>
        <fullName evidence="6">Glycoside hydrolase family 31 protein</fullName>
    </submittedName>
</protein>